<dbReference type="InterPro" id="IPR013094">
    <property type="entry name" value="AB_hydrolase_3"/>
</dbReference>
<evidence type="ECO:0000256" key="1">
    <source>
        <dbReference type="ARBA" id="ARBA00010515"/>
    </source>
</evidence>
<dbReference type="SUPFAM" id="SSF53474">
    <property type="entry name" value="alpha/beta-Hydrolases"/>
    <property type="match status" value="1"/>
</dbReference>
<dbReference type="GO" id="GO:0016787">
    <property type="term" value="F:hydrolase activity"/>
    <property type="evidence" value="ECO:0007669"/>
    <property type="project" value="UniProtKB-KW"/>
</dbReference>
<dbReference type="EMBL" id="JBHSNS010000001">
    <property type="protein sequence ID" value="MFC5727405.1"/>
    <property type="molecule type" value="Genomic_DNA"/>
</dbReference>
<dbReference type="InterPro" id="IPR029058">
    <property type="entry name" value="AB_hydrolase_fold"/>
</dbReference>
<dbReference type="Gene3D" id="3.40.50.1820">
    <property type="entry name" value="alpha/beta hydrolase"/>
    <property type="match status" value="1"/>
</dbReference>
<evidence type="ECO:0000313" key="5">
    <source>
        <dbReference type="Proteomes" id="UP001596072"/>
    </source>
</evidence>
<keyword evidence="2 4" id="KW-0378">Hydrolase</keyword>
<proteinExistence type="inferred from homology"/>
<dbReference type="Proteomes" id="UP001596072">
    <property type="component" value="Unassembled WGS sequence"/>
</dbReference>
<sequence>MSPRAAVEAVALKALMGLPEKVQRPLAGRPVVRDGQTLATDLQLLLRLQSLARRRDEQVPIEKMRDDLRHESGIVGGRQPIGAVRDLEVAGRPARHYLPTAPVVPRRSLGPLLVFFHGGGFMEGDLDSHDAPCRVLAERSGVPVLAVDYRLAPEHTIPAAHEDAYDAFRWIHKNAEDLRADPARVAVGGDSAGANLAAWVAIAAARDGVPVAWQMLVYPCADALRDNDSARIFSEGFYLTKEFMDRANSSYTSDPSQLLDERLSPVRAELPEGLAPAFVATAGFDPLRDEGEAYARRLADAGVSVELERFADQIHGFLNIVGVGRTSRAAVLEIAGRLRAALV</sequence>
<evidence type="ECO:0000256" key="2">
    <source>
        <dbReference type="ARBA" id="ARBA00022801"/>
    </source>
</evidence>
<dbReference type="Pfam" id="PF07859">
    <property type="entry name" value="Abhydrolase_3"/>
    <property type="match status" value="1"/>
</dbReference>
<dbReference type="PANTHER" id="PTHR48081">
    <property type="entry name" value="AB HYDROLASE SUPERFAMILY PROTEIN C4A8.06C"/>
    <property type="match status" value="1"/>
</dbReference>
<dbReference type="PANTHER" id="PTHR48081:SF8">
    <property type="entry name" value="ALPHA_BETA HYDROLASE FOLD-3 DOMAIN-CONTAINING PROTEIN-RELATED"/>
    <property type="match status" value="1"/>
</dbReference>
<feature type="domain" description="Alpha/beta hydrolase fold-3" evidence="3">
    <location>
        <begin position="113"/>
        <end position="318"/>
    </location>
</feature>
<evidence type="ECO:0000259" key="3">
    <source>
        <dbReference type="Pfam" id="PF07859"/>
    </source>
</evidence>
<reference evidence="5" key="1">
    <citation type="journal article" date="2019" name="Int. J. Syst. Evol. Microbiol.">
        <title>The Global Catalogue of Microorganisms (GCM) 10K type strain sequencing project: providing services to taxonomists for standard genome sequencing and annotation.</title>
        <authorList>
            <consortium name="The Broad Institute Genomics Platform"/>
            <consortium name="The Broad Institute Genome Sequencing Center for Infectious Disease"/>
            <person name="Wu L."/>
            <person name="Ma J."/>
        </authorList>
    </citation>
    <scope>NUCLEOTIDE SEQUENCE [LARGE SCALE GENOMIC DNA]</scope>
    <source>
        <strain evidence="5">YIM 94188</strain>
    </source>
</reference>
<comment type="similarity">
    <text evidence="1">Belongs to the 'GDXG' lipolytic enzyme family.</text>
</comment>
<keyword evidence="5" id="KW-1185">Reference proteome</keyword>
<gene>
    <name evidence="4" type="ORF">ACFPQB_00650</name>
</gene>
<organism evidence="4 5">
    <name type="scientific">Nocardioides vastitatis</name>
    <dbReference type="NCBI Taxonomy" id="2568655"/>
    <lineage>
        <taxon>Bacteria</taxon>
        <taxon>Bacillati</taxon>
        <taxon>Actinomycetota</taxon>
        <taxon>Actinomycetes</taxon>
        <taxon>Propionibacteriales</taxon>
        <taxon>Nocardioidaceae</taxon>
        <taxon>Nocardioides</taxon>
    </lineage>
</organism>
<evidence type="ECO:0000313" key="4">
    <source>
        <dbReference type="EMBL" id="MFC5727405.1"/>
    </source>
</evidence>
<name>A0ABW0ZFD1_9ACTN</name>
<dbReference type="PROSITE" id="PS01173">
    <property type="entry name" value="LIPASE_GDXG_HIS"/>
    <property type="match status" value="1"/>
</dbReference>
<dbReference type="InterPro" id="IPR050300">
    <property type="entry name" value="GDXG_lipolytic_enzyme"/>
</dbReference>
<dbReference type="InterPro" id="IPR002168">
    <property type="entry name" value="Lipase_GDXG_HIS_AS"/>
</dbReference>
<dbReference type="RefSeq" id="WP_240769614.1">
    <property type="nucleotide sequence ID" value="NZ_JBHSNS010000001.1"/>
</dbReference>
<comment type="caution">
    <text evidence="4">The sequence shown here is derived from an EMBL/GenBank/DDBJ whole genome shotgun (WGS) entry which is preliminary data.</text>
</comment>
<protein>
    <submittedName>
        <fullName evidence="4">Alpha/beta hydrolase</fullName>
    </submittedName>
</protein>
<accession>A0ABW0ZFD1</accession>